<evidence type="ECO:0000313" key="1">
    <source>
        <dbReference type="EMBL" id="KKN22288.1"/>
    </source>
</evidence>
<protein>
    <submittedName>
        <fullName evidence="1">Uncharacterized protein</fullName>
    </submittedName>
</protein>
<sequence>MGFLATGLMAAAGGGGGGALSAGEGFSLFGTMFEAGGAVLGGLEERRMARYGARGEEMAALGAQRVGALEMGRARAKGRRTISAQRAAYTAAGVTLEGSPMEIMQSTAGEAETDAQIARYNMDLQVQEHMQRRQLLRRRGRMGFTGGILRAGKSILFGTADIMGHRGRMQRYQG</sequence>
<dbReference type="EMBL" id="LAZR01003074">
    <property type="protein sequence ID" value="KKN22288.1"/>
    <property type="molecule type" value="Genomic_DNA"/>
</dbReference>
<dbReference type="AlphaFoldDB" id="A0A0F9RYU1"/>
<name>A0A0F9RYU1_9ZZZZ</name>
<reference evidence="1" key="1">
    <citation type="journal article" date="2015" name="Nature">
        <title>Complex archaea that bridge the gap between prokaryotes and eukaryotes.</title>
        <authorList>
            <person name="Spang A."/>
            <person name="Saw J.H."/>
            <person name="Jorgensen S.L."/>
            <person name="Zaremba-Niedzwiedzka K."/>
            <person name="Martijn J."/>
            <person name="Lind A.E."/>
            <person name="van Eijk R."/>
            <person name="Schleper C."/>
            <person name="Guy L."/>
            <person name="Ettema T.J."/>
        </authorList>
    </citation>
    <scope>NUCLEOTIDE SEQUENCE</scope>
</reference>
<accession>A0A0F9RYU1</accession>
<comment type="caution">
    <text evidence="1">The sequence shown here is derived from an EMBL/GenBank/DDBJ whole genome shotgun (WGS) entry which is preliminary data.</text>
</comment>
<proteinExistence type="predicted"/>
<gene>
    <name evidence="1" type="ORF">LCGC14_0916720</name>
</gene>
<organism evidence="1">
    <name type="scientific">marine sediment metagenome</name>
    <dbReference type="NCBI Taxonomy" id="412755"/>
    <lineage>
        <taxon>unclassified sequences</taxon>
        <taxon>metagenomes</taxon>
        <taxon>ecological metagenomes</taxon>
    </lineage>
</organism>